<protein>
    <submittedName>
        <fullName evidence="2">Metallophosphoesterase</fullName>
    </submittedName>
</protein>
<proteinExistence type="predicted"/>
<dbReference type="EMBL" id="DYUZ01000018">
    <property type="protein sequence ID" value="HJG37162.1"/>
    <property type="molecule type" value="Genomic_DNA"/>
</dbReference>
<dbReference type="SUPFAM" id="SSF56300">
    <property type="entry name" value="Metallo-dependent phosphatases"/>
    <property type="match status" value="1"/>
</dbReference>
<dbReference type="GO" id="GO:0016787">
    <property type="term" value="F:hydrolase activity"/>
    <property type="evidence" value="ECO:0007669"/>
    <property type="project" value="InterPro"/>
</dbReference>
<evidence type="ECO:0000313" key="3">
    <source>
        <dbReference type="Proteomes" id="UP000753256"/>
    </source>
</evidence>
<reference evidence="2" key="2">
    <citation type="submission" date="2021-09" db="EMBL/GenBank/DDBJ databases">
        <authorList>
            <person name="Gilroy R."/>
        </authorList>
    </citation>
    <scope>NUCLEOTIDE SEQUENCE</scope>
    <source>
        <strain evidence="2">ChiHjej13B12-9602</strain>
    </source>
</reference>
<gene>
    <name evidence="2" type="ORF">K8V70_04780</name>
</gene>
<comment type="caution">
    <text evidence="2">The sequence shown here is derived from an EMBL/GenBank/DDBJ whole genome shotgun (WGS) entry which is preliminary data.</text>
</comment>
<reference evidence="2" key="1">
    <citation type="journal article" date="2021" name="PeerJ">
        <title>Extensive microbial diversity within the chicken gut microbiome revealed by metagenomics and culture.</title>
        <authorList>
            <person name="Gilroy R."/>
            <person name="Ravi A."/>
            <person name="Getino M."/>
            <person name="Pursley I."/>
            <person name="Horton D.L."/>
            <person name="Alikhan N.F."/>
            <person name="Baker D."/>
            <person name="Gharbi K."/>
            <person name="Hall N."/>
            <person name="Watson M."/>
            <person name="Adriaenssens E.M."/>
            <person name="Foster-Nyarko E."/>
            <person name="Jarju S."/>
            <person name="Secka A."/>
            <person name="Antonio M."/>
            <person name="Oren A."/>
            <person name="Chaudhuri R.R."/>
            <person name="La Ragione R."/>
            <person name="Hildebrand F."/>
            <person name="Pallen M.J."/>
        </authorList>
    </citation>
    <scope>NUCLEOTIDE SEQUENCE</scope>
    <source>
        <strain evidence="2">ChiHjej13B12-9602</strain>
    </source>
</reference>
<dbReference type="RefSeq" id="WP_273189759.1">
    <property type="nucleotide sequence ID" value="NZ_DYUZ01000018.1"/>
</dbReference>
<feature type="domain" description="Calcineurin-like phosphoesterase" evidence="1">
    <location>
        <begin position="7"/>
        <end position="127"/>
    </location>
</feature>
<dbReference type="InterPro" id="IPR004843">
    <property type="entry name" value="Calcineurin-like_PHP"/>
</dbReference>
<dbReference type="Gene3D" id="3.60.21.10">
    <property type="match status" value="1"/>
</dbReference>
<dbReference type="AlphaFoldDB" id="A0A921IW62"/>
<dbReference type="CDD" id="cd00838">
    <property type="entry name" value="MPP_superfamily"/>
    <property type="match status" value="1"/>
</dbReference>
<accession>A0A921IW62</accession>
<organism evidence="2 3">
    <name type="scientific">Enorma phocaeensis</name>
    <dbReference type="NCBI Taxonomy" id="1871019"/>
    <lineage>
        <taxon>Bacteria</taxon>
        <taxon>Bacillati</taxon>
        <taxon>Actinomycetota</taxon>
        <taxon>Coriobacteriia</taxon>
        <taxon>Coriobacteriales</taxon>
        <taxon>Coriobacteriaceae</taxon>
        <taxon>Enorma</taxon>
    </lineage>
</organism>
<name>A0A921IW62_9ACTN</name>
<dbReference type="Proteomes" id="UP000753256">
    <property type="component" value="Unassembled WGS sequence"/>
</dbReference>
<dbReference type="Pfam" id="PF00149">
    <property type="entry name" value="Metallophos"/>
    <property type="match status" value="1"/>
</dbReference>
<dbReference type="InterPro" id="IPR029052">
    <property type="entry name" value="Metallo-depent_PP-like"/>
</dbReference>
<sequence>MCSPTTRTLVVGDTHLKEDAVFAGVDRAIAQLGVERVVFCGDYLDEWHAGTIAYHDGVDALLRWVKRRRSEGIAVDVVLGNHDMQYVLGEPGPGTLISLVPVARAALSELKAVAAAVVGDALVTHAGVTGAWARQFLPQVAPGHGEESDTVAVCDALNALLDAGDQKSLYTLASAGPARGGLALPGPLWADRTELLDDPLPGLNQIVGHTPVASIELWNMPAADGEHTAERLMFCDTFSLSSHLAPMGDGSMLLVEGRAVSAIEWDSLGLASWPEHIWDWTIRNPFFSGVR</sequence>
<evidence type="ECO:0000259" key="1">
    <source>
        <dbReference type="Pfam" id="PF00149"/>
    </source>
</evidence>
<evidence type="ECO:0000313" key="2">
    <source>
        <dbReference type="EMBL" id="HJG37162.1"/>
    </source>
</evidence>